<keyword evidence="2" id="KW-1185">Reference proteome</keyword>
<protein>
    <submittedName>
        <fullName evidence="1">Uncharacterized protein</fullName>
    </submittedName>
</protein>
<proteinExistence type="predicted"/>
<dbReference type="AlphaFoldDB" id="A0A2A2TL63"/>
<sequence>MLSNCDAKKYFEIHYERLISDSAWYRLKRILRECELELSTDNLRFLAEIKQKKQYTKLSLKDLIFCQKQAQEIAKKRLLITGELAYRELQKASQNKAHRTTILRWFQTHVSAINGKYFDKNRNYQAEELIPVFASAYVYAAKKSAVKLSRNKTRSPNEKPH</sequence>
<accession>A0A2A2TL63</accession>
<dbReference type="Proteomes" id="UP000218238">
    <property type="component" value="Unassembled WGS sequence"/>
</dbReference>
<dbReference type="OrthoDB" id="514300at2"/>
<evidence type="ECO:0000313" key="2">
    <source>
        <dbReference type="Proteomes" id="UP000218238"/>
    </source>
</evidence>
<reference evidence="1 2" key="1">
    <citation type="submission" date="2017-08" db="EMBL/GenBank/DDBJ databases">
        <title>Draft genome sequence of filamentous cyanobacterium Calothrix elsteri CCALA 953.</title>
        <authorList>
            <person name="Gagunashvili A.N."/>
            <person name="Elster J."/>
            <person name="Andresson O.S."/>
        </authorList>
    </citation>
    <scope>NUCLEOTIDE SEQUENCE [LARGE SCALE GENOMIC DNA]</scope>
    <source>
        <strain evidence="1 2">CCALA 953</strain>
    </source>
</reference>
<name>A0A2A2TL63_9CYAN</name>
<dbReference type="EMBL" id="NTFS01000060">
    <property type="protein sequence ID" value="PAX58341.1"/>
    <property type="molecule type" value="Genomic_DNA"/>
</dbReference>
<gene>
    <name evidence="1" type="ORF">CK510_07925</name>
</gene>
<evidence type="ECO:0000313" key="1">
    <source>
        <dbReference type="EMBL" id="PAX58341.1"/>
    </source>
</evidence>
<comment type="caution">
    <text evidence="1">The sequence shown here is derived from an EMBL/GenBank/DDBJ whole genome shotgun (WGS) entry which is preliminary data.</text>
</comment>
<dbReference type="RefSeq" id="WP_095721188.1">
    <property type="nucleotide sequence ID" value="NZ_NTFS01000060.1"/>
</dbReference>
<organism evidence="1 2">
    <name type="scientific">Brunnivagina elsteri CCALA 953</name>
    <dbReference type="NCBI Taxonomy" id="987040"/>
    <lineage>
        <taxon>Bacteria</taxon>
        <taxon>Bacillati</taxon>
        <taxon>Cyanobacteriota</taxon>
        <taxon>Cyanophyceae</taxon>
        <taxon>Nostocales</taxon>
        <taxon>Calotrichaceae</taxon>
        <taxon>Brunnivagina</taxon>
    </lineage>
</organism>